<comment type="subcellular location">
    <subcellularLocation>
        <location evidence="1">Membrane</location>
        <topology evidence="1">Single-pass membrane protein</topology>
    </subcellularLocation>
</comment>
<dbReference type="FunFam" id="2.60.40.10:FF:000032">
    <property type="entry name" value="palladin isoform X1"/>
    <property type="match status" value="1"/>
</dbReference>
<dbReference type="PANTHER" id="PTHR10075">
    <property type="entry name" value="BASIGIN RELATED"/>
    <property type="match status" value="1"/>
</dbReference>
<dbReference type="Pfam" id="PF13927">
    <property type="entry name" value="Ig_3"/>
    <property type="match status" value="1"/>
</dbReference>
<evidence type="ECO:0000256" key="4">
    <source>
        <dbReference type="ARBA" id="ARBA00022692"/>
    </source>
</evidence>
<dbReference type="GO" id="GO:0070593">
    <property type="term" value="P:dendrite self-avoidance"/>
    <property type="evidence" value="ECO:0007669"/>
    <property type="project" value="TreeGrafter"/>
</dbReference>
<evidence type="ECO:0000256" key="8">
    <source>
        <dbReference type="ARBA" id="ARBA00022912"/>
    </source>
</evidence>
<dbReference type="SMART" id="SM00409">
    <property type="entry name" value="IG"/>
    <property type="match status" value="2"/>
</dbReference>
<dbReference type="Proteomes" id="UP000282613">
    <property type="component" value="Unassembled WGS sequence"/>
</dbReference>
<name>A0A158R6L5_TAEAS</name>
<dbReference type="SUPFAM" id="SSF48726">
    <property type="entry name" value="Immunoglobulin"/>
    <property type="match status" value="2"/>
</dbReference>
<evidence type="ECO:0000256" key="2">
    <source>
        <dbReference type="ARBA" id="ARBA00010504"/>
    </source>
</evidence>
<comment type="similarity">
    <text evidence="2">Belongs to the protein-tyrosine phosphatase family. Receptor class 2A subfamily.</text>
</comment>
<dbReference type="InterPro" id="IPR013783">
    <property type="entry name" value="Ig-like_fold"/>
</dbReference>
<evidence type="ECO:0000256" key="3">
    <source>
        <dbReference type="ARBA" id="ARBA00013064"/>
    </source>
</evidence>
<evidence type="ECO:0000256" key="12">
    <source>
        <dbReference type="ARBA" id="ARBA00023170"/>
    </source>
</evidence>
<dbReference type="Gene3D" id="2.60.40.10">
    <property type="entry name" value="Immunoglobulins"/>
    <property type="match status" value="2"/>
</dbReference>
<keyword evidence="6" id="KW-0677">Repeat</keyword>
<evidence type="ECO:0000256" key="9">
    <source>
        <dbReference type="ARBA" id="ARBA00022989"/>
    </source>
</evidence>
<feature type="domain" description="Ig-like" evidence="16">
    <location>
        <begin position="52"/>
        <end position="133"/>
    </location>
</feature>
<dbReference type="EMBL" id="UYRS01000058">
    <property type="protein sequence ID" value="VDK20966.1"/>
    <property type="molecule type" value="Genomic_DNA"/>
</dbReference>
<proteinExistence type="inferred from homology"/>
<keyword evidence="14" id="KW-0393">Immunoglobulin domain</keyword>
<dbReference type="InterPro" id="IPR036179">
    <property type="entry name" value="Ig-like_dom_sf"/>
</dbReference>
<evidence type="ECO:0000256" key="5">
    <source>
        <dbReference type="ARBA" id="ARBA00022729"/>
    </source>
</evidence>
<keyword evidence="18" id="KW-1185">Reference proteome</keyword>
<gene>
    <name evidence="17" type="ORF">TASK_LOCUS460</name>
</gene>
<organism evidence="19">
    <name type="scientific">Taenia asiatica</name>
    <name type="common">Asian tapeworm</name>
    <dbReference type="NCBI Taxonomy" id="60517"/>
    <lineage>
        <taxon>Eukaryota</taxon>
        <taxon>Metazoa</taxon>
        <taxon>Spiralia</taxon>
        <taxon>Lophotrochozoa</taxon>
        <taxon>Platyhelminthes</taxon>
        <taxon>Cestoda</taxon>
        <taxon>Eucestoda</taxon>
        <taxon>Cyclophyllidea</taxon>
        <taxon>Taeniidae</taxon>
        <taxon>Taenia</taxon>
    </lineage>
</organism>
<dbReference type="PROSITE" id="PS50835">
    <property type="entry name" value="IG_LIKE"/>
    <property type="match status" value="2"/>
</dbReference>
<reference evidence="17 18" key="2">
    <citation type="submission" date="2018-11" db="EMBL/GenBank/DDBJ databases">
        <authorList>
            <consortium name="Pathogen Informatics"/>
        </authorList>
    </citation>
    <scope>NUCLEOTIDE SEQUENCE [LARGE SCALE GENOMIC DNA]</scope>
</reference>
<evidence type="ECO:0000259" key="16">
    <source>
        <dbReference type="PROSITE" id="PS50835"/>
    </source>
</evidence>
<evidence type="ECO:0000256" key="6">
    <source>
        <dbReference type="ARBA" id="ARBA00022737"/>
    </source>
</evidence>
<keyword evidence="12" id="KW-0675">Receptor</keyword>
<evidence type="ECO:0000256" key="15">
    <source>
        <dbReference type="ARBA" id="ARBA00051722"/>
    </source>
</evidence>
<dbReference type="GO" id="GO:0007156">
    <property type="term" value="P:homophilic cell adhesion via plasma membrane adhesion molecules"/>
    <property type="evidence" value="ECO:0007669"/>
    <property type="project" value="TreeGrafter"/>
</dbReference>
<evidence type="ECO:0000256" key="10">
    <source>
        <dbReference type="ARBA" id="ARBA00023136"/>
    </source>
</evidence>
<evidence type="ECO:0000313" key="17">
    <source>
        <dbReference type="EMBL" id="VDK20966.1"/>
    </source>
</evidence>
<dbReference type="GO" id="GO:0005886">
    <property type="term" value="C:plasma membrane"/>
    <property type="evidence" value="ECO:0007669"/>
    <property type="project" value="TreeGrafter"/>
</dbReference>
<dbReference type="PANTHER" id="PTHR10075:SF103">
    <property type="entry name" value="ROUNDABOUT HOMOLOG 4"/>
    <property type="match status" value="1"/>
</dbReference>
<keyword evidence="13" id="KW-0325">Glycoprotein</keyword>
<keyword evidence="7" id="KW-0378">Hydrolase</keyword>
<dbReference type="InterPro" id="IPR013098">
    <property type="entry name" value="Ig_I-set"/>
</dbReference>
<evidence type="ECO:0000256" key="1">
    <source>
        <dbReference type="ARBA" id="ARBA00004167"/>
    </source>
</evidence>
<evidence type="ECO:0000256" key="11">
    <source>
        <dbReference type="ARBA" id="ARBA00023157"/>
    </source>
</evidence>
<evidence type="ECO:0000256" key="14">
    <source>
        <dbReference type="ARBA" id="ARBA00023319"/>
    </source>
</evidence>
<comment type="catalytic activity">
    <reaction evidence="15">
        <text>O-phospho-L-tyrosyl-[protein] + H2O = L-tyrosyl-[protein] + phosphate</text>
        <dbReference type="Rhea" id="RHEA:10684"/>
        <dbReference type="Rhea" id="RHEA-COMP:10136"/>
        <dbReference type="Rhea" id="RHEA-COMP:20101"/>
        <dbReference type="ChEBI" id="CHEBI:15377"/>
        <dbReference type="ChEBI" id="CHEBI:43474"/>
        <dbReference type="ChEBI" id="CHEBI:46858"/>
        <dbReference type="ChEBI" id="CHEBI:61978"/>
        <dbReference type="EC" id="3.1.3.48"/>
    </reaction>
</comment>
<dbReference type="GO" id="GO:0030424">
    <property type="term" value="C:axon"/>
    <property type="evidence" value="ECO:0007669"/>
    <property type="project" value="TreeGrafter"/>
</dbReference>
<dbReference type="FunFam" id="2.60.40.10:FF:000010">
    <property type="entry name" value="receptor-type tyrosine-protein phosphatase delta isoform X1"/>
    <property type="match status" value="1"/>
</dbReference>
<dbReference type="STRING" id="60517.A0A158R6L5"/>
<dbReference type="GO" id="GO:0007411">
    <property type="term" value="P:axon guidance"/>
    <property type="evidence" value="ECO:0007669"/>
    <property type="project" value="TreeGrafter"/>
</dbReference>
<evidence type="ECO:0000313" key="19">
    <source>
        <dbReference type="WBParaSite" id="TASK_0000045901-mRNA-1"/>
    </source>
</evidence>
<dbReference type="GO" id="GO:0004725">
    <property type="term" value="F:protein tyrosine phosphatase activity"/>
    <property type="evidence" value="ECO:0007669"/>
    <property type="project" value="UniProtKB-EC"/>
</dbReference>
<dbReference type="InterPro" id="IPR003599">
    <property type="entry name" value="Ig_sub"/>
</dbReference>
<dbReference type="OrthoDB" id="10253954at2759"/>
<keyword evidence="9" id="KW-1133">Transmembrane helix</keyword>
<accession>A0A158R6L5</accession>
<dbReference type="InterPro" id="IPR007110">
    <property type="entry name" value="Ig-like_dom"/>
</dbReference>
<evidence type="ECO:0000256" key="13">
    <source>
        <dbReference type="ARBA" id="ARBA00023180"/>
    </source>
</evidence>
<sequence>MPRGSVLRIANALPTLNGSAVVCIAENALGHAEATARLFVYQNEEVAPPGFPRFLNVFSVIVAKKNDKVELECRTQGDPSPLVRWFKDSTPIDLTNTRFLVTPAGSLEIARLMEDDEGKYECTATNSHGTRISPGENLMVREDIEEALQIIALKTERFRPHFTSVPAAQQVVPPGGQITLTCTAVGVPVPTVAWFEHGTQLFRNMLDRQPPGTARLSLKNLKESRNVSCVATSAMGQATYYVTIVVKELPPTPGEPRVLHQLKPGEVNLIFDRPLSLTTVTDTTAITTAPDIAAFVVQWIESRYFLRDYLNSLSPDIAAAIHPIGGSSVLFPPHLSAAIATTITETGNQVGIEELLL</sequence>
<evidence type="ECO:0000256" key="7">
    <source>
        <dbReference type="ARBA" id="ARBA00022801"/>
    </source>
</evidence>
<keyword evidence="11" id="KW-1015">Disulfide bond</keyword>
<dbReference type="AlphaFoldDB" id="A0A158R6L5"/>
<dbReference type="InterPro" id="IPR003598">
    <property type="entry name" value="Ig_sub2"/>
</dbReference>
<protein>
    <recommendedName>
        <fullName evidence="3">protein-tyrosine-phosphatase</fullName>
        <ecNumber evidence="3">3.1.3.48</ecNumber>
    </recommendedName>
</protein>
<dbReference type="WBParaSite" id="TASK_0000045901-mRNA-1">
    <property type="protein sequence ID" value="TASK_0000045901-mRNA-1"/>
    <property type="gene ID" value="TASK_0000045901"/>
</dbReference>
<keyword evidence="10" id="KW-0472">Membrane</keyword>
<dbReference type="Pfam" id="PF07679">
    <property type="entry name" value="I-set"/>
    <property type="match status" value="1"/>
</dbReference>
<keyword evidence="5" id="KW-0732">Signal</keyword>
<dbReference type="GO" id="GO:0098632">
    <property type="term" value="F:cell-cell adhesion mediator activity"/>
    <property type="evidence" value="ECO:0007669"/>
    <property type="project" value="TreeGrafter"/>
</dbReference>
<feature type="domain" description="Ig-like" evidence="16">
    <location>
        <begin position="160"/>
        <end position="245"/>
    </location>
</feature>
<reference evidence="19" key="1">
    <citation type="submission" date="2016-04" db="UniProtKB">
        <authorList>
            <consortium name="WormBaseParasite"/>
        </authorList>
    </citation>
    <scope>IDENTIFICATION</scope>
</reference>
<keyword evidence="4" id="KW-0812">Transmembrane</keyword>
<evidence type="ECO:0000313" key="18">
    <source>
        <dbReference type="Proteomes" id="UP000282613"/>
    </source>
</evidence>
<dbReference type="EC" id="3.1.3.48" evidence="3"/>
<dbReference type="SMART" id="SM00408">
    <property type="entry name" value="IGc2"/>
    <property type="match status" value="2"/>
</dbReference>
<keyword evidence="8" id="KW-0904">Protein phosphatase</keyword>